<gene>
    <name evidence="1" type="ORF">ACOC_LOCUS11832</name>
</gene>
<reference evidence="1 2" key="2">
    <citation type="submission" date="2018-11" db="EMBL/GenBank/DDBJ databases">
        <authorList>
            <consortium name="Pathogen Informatics"/>
        </authorList>
    </citation>
    <scope>NUCLEOTIDE SEQUENCE [LARGE SCALE GENOMIC DNA]</scope>
    <source>
        <strain evidence="1 2">Costa Rica</strain>
    </source>
</reference>
<accession>A0A0R3PZ78</accession>
<evidence type="ECO:0000313" key="1">
    <source>
        <dbReference type="EMBL" id="VDM63417.1"/>
    </source>
</evidence>
<proteinExistence type="predicted"/>
<evidence type="ECO:0000313" key="2">
    <source>
        <dbReference type="Proteomes" id="UP000267027"/>
    </source>
</evidence>
<dbReference type="AlphaFoldDB" id="A0A0R3PZ78"/>
<protein>
    <submittedName>
        <fullName evidence="3">Condensin complex subunit 2</fullName>
    </submittedName>
</protein>
<dbReference type="WBParaSite" id="ACOC_0001183101-mRNA-1">
    <property type="protein sequence ID" value="ACOC_0001183101-mRNA-1"/>
    <property type="gene ID" value="ACOC_0001183101"/>
</dbReference>
<evidence type="ECO:0000313" key="3">
    <source>
        <dbReference type="WBParaSite" id="ACOC_0001183101-mRNA-1"/>
    </source>
</evidence>
<reference evidence="3" key="1">
    <citation type="submission" date="2017-02" db="UniProtKB">
        <authorList>
            <consortium name="WormBaseParasite"/>
        </authorList>
    </citation>
    <scope>IDENTIFICATION</scope>
</reference>
<dbReference type="EMBL" id="UYYA01004803">
    <property type="protein sequence ID" value="VDM63417.1"/>
    <property type="molecule type" value="Genomic_DNA"/>
</dbReference>
<keyword evidence="2" id="KW-1185">Reference proteome</keyword>
<sequence>MEDLLAPARVTRRSTGVQVIQHNLSIHDIDQERDRIIQQFQASANKTNGSKVAKRRLFAGTPECNHQITPELLSFCGKTTKEDLKEQQ</sequence>
<dbReference type="Proteomes" id="UP000267027">
    <property type="component" value="Unassembled WGS sequence"/>
</dbReference>
<name>A0A0R3PZ78_ANGCS</name>
<organism evidence="3">
    <name type="scientific">Angiostrongylus costaricensis</name>
    <name type="common">Nematode worm</name>
    <dbReference type="NCBI Taxonomy" id="334426"/>
    <lineage>
        <taxon>Eukaryota</taxon>
        <taxon>Metazoa</taxon>
        <taxon>Ecdysozoa</taxon>
        <taxon>Nematoda</taxon>
        <taxon>Chromadorea</taxon>
        <taxon>Rhabditida</taxon>
        <taxon>Rhabditina</taxon>
        <taxon>Rhabditomorpha</taxon>
        <taxon>Strongyloidea</taxon>
        <taxon>Metastrongylidae</taxon>
        <taxon>Angiostrongylus</taxon>
    </lineage>
</organism>